<dbReference type="AlphaFoldDB" id="A0A8X6QRP8"/>
<dbReference type="OrthoDB" id="6431400at2759"/>
<reference evidence="1" key="1">
    <citation type="submission" date="2020-08" db="EMBL/GenBank/DDBJ databases">
        <title>Multicomponent nature underlies the extraordinary mechanical properties of spider dragline silk.</title>
        <authorList>
            <person name="Kono N."/>
            <person name="Nakamura H."/>
            <person name="Mori M."/>
            <person name="Yoshida Y."/>
            <person name="Ohtoshi R."/>
            <person name="Malay A.D."/>
            <person name="Moran D.A.P."/>
            <person name="Tomita M."/>
            <person name="Numata K."/>
            <person name="Arakawa K."/>
        </authorList>
    </citation>
    <scope>NUCLEOTIDE SEQUENCE</scope>
</reference>
<sequence>MIAKYIACVVPKSCKKYILPILEELRDVNYTFNDMGELQKDGKTEYRSHTIDSFSYLIRNVISPSQSSPGFNTFLGGISDTNIPLDWITNKYVKDSLLLSQMDLKRKEPSSVITPESSKVKKLTTAERLLYNPEKSPEIFETQSKK</sequence>
<gene>
    <name evidence="1" type="primary">AVEN_69199_1</name>
    <name evidence="1" type="ORF">NPIL_389961</name>
</gene>
<evidence type="ECO:0000313" key="2">
    <source>
        <dbReference type="Proteomes" id="UP000887013"/>
    </source>
</evidence>
<protein>
    <submittedName>
        <fullName evidence="1">Uncharacterized protein</fullName>
    </submittedName>
</protein>
<dbReference type="Proteomes" id="UP000887013">
    <property type="component" value="Unassembled WGS sequence"/>
</dbReference>
<evidence type="ECO:0000313" key="1">
    <source>
        <dbReference type="EMBL" id="GFU27561.1"/>
    </source>
</evidence>
<dbReference type="EMBL" id="BMAW01032877">
    <property type="protein sequence ID" value="GFU27561.1"/>
    <property type="molecule type" value="Genomic_DNA"/>
</dbReference>
<keyword evidence="2" id="KW-1185">Reference proteome</keyword>
<comment type="caution">
    <text evidence="1">The sequence shown here is derived from an EMBL/GenBank/DDBJ whole genome shotgun (WGS) entry which is preliminary data.</text>
</comment>
<proteinExistence type="predicted"/>
<accession>A0A8X6QRP8</accession>
<organism evidence="1 2">
    <name type="scientific">Nephila pilipes</name>
    <name type="common">Giant wood spider</name>
    <name type="synonym">Nephila maculata</name>
    <dbReference type="NCBI Taxonomy" id="299642"/>
    <lineage>
        <taxon>Eukaryota</taxon>
        <taxon>Metazoa</taxon>
        <taxon>Ecdysozoa</taxon>
        <taxon>Arthropoda</taxon>
        <taxon>Chelicerata</taxon>
        <taxon>Arachnida</taxon>
        <taxon>Araneae</taxon>
        <taxon>Araneomorphae</taxon>
        <taxon>Entelegynae</taxon>
        <taxon>Araneoidea</taxon>
        <taxon>Nephilidae</taxon>
        <taxon>Nephila</taxon>
    </lineage>
</organism>
<name>A0A8X6QRP8_NEPPI</name>